<proteinExistence type="predicted"/>
<reference evidence="2" key="1">
    <citation type="journal article" date="2019" name="Int. J. Syst. Evol. Microbiol.">
        <title>The Global Catalogue of Microorganisms (GCM) 10K type strain sequencing project: providing services to taxonomists for standard genome sequencing and annotation.</title>
        <authorList>
            <consortium name="The Broad Institute Genomics Platform"/>
            <consortium name="The Broad Institute Genome Sequencing Center for Infectious Disease"/>
            <person name="Wu L."/>
            <person name="Ma J."/>
        </authorList>
    </citation>
    <scope>NUCLEOTIDE SEQUENCE [LARGE SCALE GENOMIC DNA]</scope>
    <source>
        <strain evidence="2">CCM 8930</strain>
    </source>
</reference>
<organism evidence="1 2">
    <name type="scientific">Lactiplantibacillus nangangensis</name>
    <dbReference type="NCBI Taxonomy" id="2559917"/>
    <lineage>
        <taxon>Bacteria</taxon>
        <taxon>Bacillati</taxon>
        <taxon>Bacillota</taxon>
        <taxon>Bacilli</taxon>
        <taxon>Lactobacillales</taxon>
        <taxon>Lactobacillaceae</taxon>
        <taxon>Lactiplantibacillus</taxon>
    </lineage>
</organism>
<keyword evidence="2" id="KW-1185">Reference proteome</keyword>
<dbReference type="InterPro" id="IPR014825">
    <property type="entry name" value="DNA_alkylation"/>
</dbReference>
<dbReference type="PANTHER" id="PTHR34070:SF1">
    <property type="entry name" value="DNA ALKYLATION REPAIR PROTEIN"/>
    <property type="match status" value="1"/>
</dbReference>
<dbReference type="Gene3D" id="1.25.40.290">
    <property type="entry name" value="ARM repeat domains"/>
    <property type="match status" value="1"/>
</dbReference>
<dbReference type="Pfam" id="PF08713">
    <property type="entry name" value="DNA_alkylation"/>
    <property type="match status" value="1"/>
</dbReference>
<protein>
    <submittedName>
        <fullName evidence="1">DNA alkylation repair protein</fullName>
    </submittedName>
</protein>
<dbReference type="Proteomes" id="UP001596171">
    <property type="component" value="Unassembled WGS sequence"/>
</dbReference>
<comment type="caution">
    <text evidence="1">The sequence shown here is derived from an EMBL/GenBank/DDBJ whole genome shotgun (WGS) entry which is preliminary data.</text>
</comment>
<gene>
    <name evidence="1" type="ORF">ACFP1L_10680</name>
</gene>
<evidence type="ECO:0000313" key="1">
    <source>
        <dbReference type="EMBL" id="MFC6202336.1"/>
    </source>
</evidence>
<dbReference type="PANTHER" id="PTHR34070">
    <property type="entry name" value="ARMADILLO-TYPE FOLD"/>
    <property type="match status" value="1"/>
</dbReference>
<dbReference type="Gene3D" id="1.20.1660.10">
    <property type="entry name" value="Hypothetical protein (EF3068)"/>
    <property type="match status" value="1"/>
</dbReference>
<name>A0ABW1SKT9_9LACO</name>
<accession>A0ABW1SKT9</accession>
<sequence>MPPLFLPTHPENQAAMAAYMRNQFPFLGVKTTERRQLARPIVQASRQLPLVQLQNWLAGYYQQPEREYQYVAIDLALANVKRLTPATFAWCQNQIPVKAWWDSVDAWRKLMTVYLDQQGDLTTKGKAFIGVENYWLRRVGITLQLSLKARTNQAFLVTAIEGSQADPQFFIQKAIGWALRDYSKTDPSWVTDFIKQHDLSNLAAREGLKFLTQKK</sequence>
<dbReference type="CDD" id="cd07064">
    <property type="entry name" value="AlkD_like_1"/>
    <property type="match status" value="1"/>
</dbReference>
<dbReference type="InterPro" id="IPR016024">
    <property type="entry name" value="ARM-type_fold"/>
</dbReference>
<evidence type="ECO:0000313" key="2">
    <source>
        <dbReference type="Proteomes" id="UP001596171"/>
    </source>
</evidence>
<dbReference type="EMBL" id="JBHSSE010000022">
    <property type="protein sequence ID" value="MFC6202336.1"/>
    <property type="molecule type" value="Genomic_DNA"/>
</dbReference>
<dbReference type="SUPFAM" id="SSF48371">
    <property type="entry name" value="ARM repeat"/>
    <property type="match status" value="1"/>
</dbReference>
<dbReference type="RefSeq" id="WP_137616295.1">
    <property type="nucleotide sequence ID" value="NZ_BJDI01000008.1"/>
</dbReference>